<dbReference type="HAMAP" id="MF_00115">
    <property type="entry name" value="MscL"/>
    <property type="match status" value="1"/>
</dbReference>
<evidence type="ECO:0000256" key="9">
    <source>
        <dbReference type="ARBA" id="ARBA00023303"/>
    </source>
</evidence>
<evidence type="ECO:0000313" key="11">
    <source>
        <dbReference type="EMBL" id="SDC52416.1"/>
    </source>
</evidence>
<dbReference type="InterPro" id="IPR001185">
    <property type="entry name" value="MS_channel"/>
</dbReference>
<comment type="subunit">
    <text evidence="10">Homopentamer.</text>
</comment>
<dbReference type="NCBIfam" id="TIGR00220">
    <property type="entry name" value="mscL"/>
    <property type="match status" value="1"/>
</dbReference>
<evidence type="ECO:0000256" key="3">
    <source>
        <dbReference type="ARBA" id="ARBA00022448"/>
    </source>
</evidence>
<dbReference type="PANTHER" id="PTHR30266">
    <property type="entry name" value="MECHANOSENSITIVE CHANNEL MSCL"/>
    <property type="match status" value="1"/>
</dbReference>
<feature type="transmembrane region" description="Helical" evidence="10">
    <location>
        <begin position="79"/>
        <end position="103"/>
    </location>
</feature>
<evidence type="ECO:0000313" key="12">
    <source>
        <dbReference type="Proteomes" id="UP000198943"/>
    </source>
</evidence>
<dbReference type="PRINTS" id="PR01264">
    <property type="entry name" value="MECHCHANNEL"/>
</dbReference>
<dbReference type="RefSeq" id="WP_093730507.1">
    <property type="nucleotide sequence ID" value="NZ_FMYW01000009.1"/>
</dbReference>
<organism evidence="11 12">
    <name type="scientific">Succiniclasticum ruminis</name>
    <dbReference type="NCBI Taxonomy" id="40841"/>
    <lineage>
        <taxon>Bacteria</taxon>
        <taxon>Bacillati</taxon>
        <taxon>Bacillota</taxon>
        <taxon>Negativicutes</taxon>
        <taxon>Acidaminococcales</taxon>
        <taxon>Acidaminococcaceae</taxon>
        <taxon>Succiniclasticum</taxon>
    </lineage>
</organism>
<sequence length="144" mass="15605">MSFYSEFKEFAVRGNVVDMAVGVVIGGAFGKIVTSFVNDIVMPPLGKLVGDVDFSNLFINLTDKNYATLAEAKKAGAAVIAYGSFINTVIDFLLVAFAVFVVIKQINRMRKPAEEPAPARTCPYCKSEIADDATRCPHCTSQLD</sequence>
<evidence type="ECO:0000256" key="10">
    <source>
        <dbReference type="HAMAP-Rule" id="MF_00115"/>
    </source>
</evidence>
<comment type="caution">
    <text evidence="10">Lacks conserved residue(s) required for the propagation of feature annotation.</text>
</comment>
<keyword evidence="4 10" id="KW-1003">Cell membrane</keyword>
<evidence type="ECO:0000256" key="7">
    <source>
        <dbReference type="ARBA" id="ARBA00023065"/>
    </source>
</evidence>
<dbReference type="EMBL" id="FMYW01000009">
    <property type="protein sequence ID" value="SDC52416.1"/>
    <property type="molecule type" value="Genomic_DNA"/>
</dbReference>
<accession>A0A1G6MBR0</accession>
<keyword evidence="12" id="KW-1185">Reference proteome</keyword>
<evidence type="ECO:0000256" key="1">
    <source>
        <dbReference type="ARBA" id="ARBA00004651"/>
    </source>
</evidence>
<dbReference type="InterPro" id="IPR036019">
    <property type="entry name" value="MscL_channel"/>
</dbReference>
<dbReference type="InterPro" id="IPR019823">
    <property type="entry name" value="Mechanosensitive_channel_CS"/>
</dbReference>
<dbReference type="NCBIfam" id="NF010557">
    <property type="entry name" value="PRK13952.1"/>
    <property type="match status" value="1"/>
</dbReference>
<dbReference type="Proteomes" id="UP000198943">
    <property type="component" value="Unassembled WGS sequence"/>
</dbReference>
<keyword evidence="3 10" id="KW-0813">Transport</keyword>
<name>A0A1G6MBR0_9FIRM</name>
<dbReference type="NCBIfam" id="NF001843">
    <property type="entry name" value="PRK00567.1-4"/>
    <property type="match status" value="1"/>
</dbReference>
<evidence type="ECO:0000256" key="4">
    <source>
        <dbReference type="ARBA" id="ARBA00022475"/>
    </source>
</evidence>
<reference evidence="12" key="1">
    <citation type="submission" date="2016-10" db="EMBL/GenBank/DDBJ databases">
        <authorList>
            <person name="Varghese N."/>
            <person name="Submissions S."/>
        </authorList>
    </citation>
    <scope>NUCLEOTIDE SEQUENCE [LARGE SCALE GENOMIC DNA]</scope>
    <source>
        <strain evidence="12">DSM 11005</strain>
    </source>
</reference>
<dbReference type="SUPFAM" id="SSF81330">
    <property type="entry name" value="Gated mechanosensitive channel"/>
    <property type="match status" value="1"/>
</dbReference>
<dbReference type="GO" id="GO:0005886">
    <property type="term" value="C:plasma membrane"/>
    <property type="evidence" value="ECO:0007669"/>
    <property type="project" value="UniProtKB-SubCell"/>
</dbReference>
<keyword evidence="5 10" id="KW-0812">Transmembrane</keyword>
<keyword evidence="6 10" id="KW-1133">Transmembrane helix</keyword>
<dbReference type="GO" id="GO:0008381">
    <property type="term" value="F:mechanosensitive monoatomic ion channel activity"/>
    <property type="evidence" value="ECO:0007669"/>
    <property type="project" value="UniProtKB-UniRule"/>
</dbReference>
<gene>
    <name evidence="10" type="primary">mscL</name>
    <name evidence="11" type="ORF">SAMN04487864_10925</name>
</gene>
<dbReference type="PROSITE" id="PS01327">
    <property type="entry name" value="MSCL"/>
    <property type="match status" value="1"/>
</dbReference>
<dbReference type="AlphaFoldDB" id="A0A1G6MBR0"/>
<dbReference type="OrthoDB" id="9810350at2"/>
<dbReference type="PANTHER" id="PTHR30266:SF2">
    <property type="entry name" value="LARGE-CONDUCTANCE MECHANOSENSITIVE CHANNEL"/>
    <property type="match status" value="1"/>
</dbReference>
<dbReference type="Pfam" id="PF01741">
    <property type="entry name" value="MscL"/>
    <property type="match status" value="1"/>
</dbReference>
<evidence type="ECO:0000256" key="5">
    <source>
        <dbReference type="ARBA" id="ARBA00022692"/>
    </source>
</evidence>
<comment type="similarity">
    <text evidence="2 10">Belongs to the MscL family.</text>
</comment>
<proteinExistence type="inferred from homology"/>
<evidence type="ECO:0000256" key="8">
    <source>
        <dbReference type="ARBA" id="ARBA00023136"/>
    </source>
</evidence>
<keyword evidence="9 10" id="KW-0407">Ion channel</keyword>
<comment type="subcellular location">
    <subcellularLocation>
        <location evidence="1 10">Cell membrane</location>
        <topology evidence="1 10">Multi-pass membrane protein</topology>
    </subcellularLocation>
</comment>
<evidence type="ECO:0000256" key="2">
    <source>
        <dbReference type="ARBA" id="ARBA00007254"/>
    </source>
</evidence>
<comment type="function">
    <text evidence="10">Channel that opens in response to stretch forces in the membrane lipid bilayer. May participate in the regulation of osmotic pressure changes within the cell.</text>
</comment>
<dbReference type="InterPro" id="IPR037673">
    <property type="entry name" value="MSC/AndL"/>
</dbReference>
<keyword evidence="7 10" id="KW-0406">Ion transport</keyword>
<evidence type="ECO:0000256" key="6">
    <source>
        <dbReference type="ARBA" id="ARBA00022989"/>
    </source>
</evidence>
<keyword evidence="8 10" id="KW-0472">Membrane</keyword>
<protein>
    <recommendedName>
        <fullName evidence="10">Large-conductance mechanosensitive channel</fullName>
    </recommendedName>
</protein>
<dbReference type="Gene3D" id="1.10.1200.120">
    <property type="entry name" value="Large-conductance mechanosensitive channel, MscL, domain 1"/>
    <property type="match status" value="1"/>
</dbReference>